<feature type="transmembrane region" description="Helical" evidence="6">
    <location>
        <begin position="578"/>
        <end position="597"/>
    </location>
</feature>
<evidence type="ECO:0000256" key="6">
    <source>
        <dbReference type="SAM" id="Phobius"/>
    </source>
</evidence>
<dbReference type="SUPFAM" id="SSF103473">
    <property type="entry name" value="MFS general substrate transporter"/>
    <property type="match status" value="1"/>
</dbReference>
<feature type="compositionally biased region" description="Basic residues" evidence="5">
    <location>
        <begin position="348"/>
        <end position="369"/>
    </location>
</feature>
<feature type="region of interest" description="Disordered" evidence="5">
    <location>
        <begin position="635"/>
        <end position="686"/>
    </location>
</feature>
<evidence type="ECO:0000313" key="7">
    <source>
        <dbReference type="EMBL" id="CAD8692755.1"/>
    </source>
</evidence>
<keyword evidence="3 6" id="KW-1133">Transmembrane helix</keyword>
<feature type="compositionally biased region" description="Polar residues" evidence="5">
    <location>
        <begin position="677"/>
        <end position="686"/>
    </location>
</feature>
<dbReference type="InterPro" id="IPR036259">
    <property type="entry name" value="MFS_trans_sf"/>
</dbReference>
<feature type="compositionally biased region" description="Basic and acidic residues" evidence="5">
    <location>
        <begin position="650"/>
        <end position="659"/>
    </location>
</feature>
<gene>
    <name evidence="7" type="ORF">CLEI1391_LOCUS16938</name>
</gene>
<reference evidence="7" key="1">
    <citation type="submission" date="2021-01" db="EMBL/GenBank/DDBJ databases">
        <authorList>
            <person name="Corre E."/>
            <person name="Pelletier E."/>
            <person name="Niang G."/>
            <person name="Scheremetjew M."/>
            <person name="Finn R."/>
            <person name="Kale V."/>
            <person name="Holt S."/>
            <person name="Cochrane G."/>
            <person name="Meng A."/>
            <person name="Brown T."/>
            <person name="Cohen L."/>
        </authorList>
    </citation>
    <scope>NUCLEOTIDE SEQUENCE</scope>
    <source>
        <strain evidence="7">SAG 11-49</strain>
    </source>
</reference>
<evidence type="ECO:0000256" key="4">
    <source>
        <dbReference type="ARBA" id="ARBA00023136"/>
    </source>
</evidence>
<feature type="transmembrane region" description="Helical" evidence="6">
    <location>
        <begin position="609"/>
        <end position="630"/>
    </location>
</feature>
<dbReference type="PANTHER" id="PTHR23507">
    <property type="entry name" value="ZGC:174356"/>
    <property type="match status" value="1"/>
</dbReference>
<protein>
    <recommendedName>
        <fullName evidence="8">Major facilitator superfamily (MFS) profile domain-containing protein</fullName>
    </recommendedName>
</protein>
<evidence type="ECO:0000256" key="5">
    <source>
        <dbReference type="SAM" id="MobiDB-lite"/>
    </source>
</evidence>
<feature type="transmembrane region" description="Helical" evidence="6">
    <location>
        <begin position="484"/>
        <end position="506"/>
    </location>
</feature>
<feature type="region of interest" description="Disordered" evidence="5">
    <location>
        <begin position="347"/>
        <end position="373"/>
    </location>
</feature>
<dbReference type="EMBL" id="HBFB01030327">
    <property type="protein sequence ID" value="CAD8692755.1"/>
    <property type="molecule type" value="Transcribed_RNA"/>
</dbReference>
<dbReference type="PANTHER" id="PTHR23507:SF1">
    <property type="entry name" value="FI18259P1-RELATED"/>
    <property type="match status" value="1"/>
</dbReference>
<accession>A0A7S0WYX5</accession>
<feature type="transmembrane region" description="Helical" evidence="6">
    <location>
        <begin position="114"/>
        <end position="135"/>
    </location>
</feature>
<feature type="region of interest" description="Disordered" evidence="5">
    <location>
        <begin position="386"/>
        <end position="428"/>
    </location>
</feature>
<feature type="transmembrane region" description="Helical" evidence="6">
    <location>
        <begin position="174"/>
        <end position="195"/>
    </location>
</feature>
<dbReference type="Pfam" id="PF07690">
    <property type="entry name" value="MFS_1"/>
    <property type="match status" value="2"/>
</dbReference>
<evidence type="ECO:0008006" key="8">
    <source>
        <dbReference type="Google" id="ProtNLM"/>
    </source>
</evidence>
<feature type="transmembrane region" description="Helical" evidence="6">
    <location>
        <begin position="141"/>
        <end position="162"/>
    </location>
</feature>
<feature type="region of interest" description="Disordered" evidence="5">
    <location>
        <begin position="241"/>
        <end position="316"/>
    </location>
</feature>
<dbReference type="GO" id="GO:0022857">
    <property type="term" value="F:transmembrane transporter activity"/>
    <property type="evidence" value="ECO:0007669"/>
    <property type="project" value="InterPro"/>
</dbReference>
<evidence type="ECO:0000256" key="1">
    <source>
        <dbReference type="ARBA" id="ARBA00004141"/>
    </source>
</evidence>
<organism evidence="7">
    <name type="scientific">Chlamydomonas leiostraca</name>
    <dbReference type="NCBI Taxonomy" id="1034604"/>
    <lineage>
        <taxon>Eukaryota</taxon>
        <taxon>Viridiplantae</taxon>
        <taxon>Chlorophyta</taxon>
        <taxon>core chlorophytes</taxon>
        <taxon>Chlorophyceae</taxon>
        <taxon>CS clade</taxon>
        <taxon>Chlamydomonadales</taxon>
        <taxon>Chlamydomonadaceae</taxon>
        <taxon>Chlamydomonas</taxon>
    </lineage>
</organism>
<evidence type="ECO:0000256" key="3">
    <source>
        <dbReference type="ARBA" id="ARBA00022989"/>
    </source>
</evidence>
<proteinExistence type="predicted"/>
<feature type="transmembrane region" description="Helical" evidence="6">
    <location>
        <begin position="201"/>
        <end position="220"/>
    </location>
</feature>
<comment type="subcellular location">
    <subcellularLocation>
        <location evidence="1">Membrane</location>
        <topology evidence="1">Multi-pass membrane protein</topology>
    </subcellularLocation>
</comment>
<keyword evidence="2 6" id="KW-0812">Transmembrane</keyword>
<feature type="compositionally biased region" description="Gly residues" evidence="5">
    <location>
        <begin position="393"/>
        <end position="403"/>
    </location>
</feature>
<keyword evidence="4 6" id="KW-0472">Membrane</keyword>
<feature type="transmembrane region" description="Helical" evidence="6">
    <location>
        <begin position="512"/>
        <end position="531"/>
    </location>
</feature>
<feature type="transmembrane region" description="Helical" evidence="6">
    <location>
        <begin position="538"/>
        <end position="558"/>
    </location>
</feature>
<sequence>MTMSRAGQPRLFSSLWDTGLWRYFPFLLIYSIGLATVFPVIPTIITNGFASQAAGKPVDCQQFTPATSPPECRNAHSQAVFWNSWTSFVSGTILSSLCAPAVGKLSDIWGRKPFILAAVGLAFAPMLVLVVHLWGWVPIEWYFVTSTLGGVVSSFSMTMVAVADLLQPAFRATAIGYISATFSIGVLLGPVLGGYISNLAAIYVCITMMAFTWLYVLLFIQESAPAIRACAHSASQHGASCDSQGGAAAAERSCPSTGLHSRAAGSKSRAGTPLAGNSRDGSQPFEHELTAPGHVHGVGCDRQQQQQQDESEDEGEAAMIRPLLQLEADPIPAVVPHAHDVLMPPSMQHRRHGHAHGHGHAHCSHRHSHHEGDASAPLLAHEHAPCGEVSGQGAHGYEGGAGVGRRTPGGARSDDGSSDNDDERGTQASKGSAMLVGWRIIRGSPWYCKLAAIWVIVSMTNEGAQDLLMQYLQLRLGFNTRDQANLLVIVAGCGLAIKLTALPWLVRVLGEQWLLALGLTAYAVETVLFALATTKGAAFAAIAVGAWACVNWPAAVALQTRYVDPHNMGAVTGALQGLSSIASGIGPILFAALFSAVTKEGSKWYMPQAVWWVASGLTLSAVALTATLHWSAPKEGPAPAAAGGASGHGGHADASRQGRDEEEASGSRAASKVHDNFTANGTAAVN</sequence>
<dbReference type="AlphaFoldDB" id="A0A7S0WYX5"/>
<name>A0A7S0WYX5_9CHLO</name>
<feature type="transmembrane region" description="Helical" evidence="6">
    <location>
        <begin position="20"/>
        <end position="41"/>
    </location>
</feature>
<dbReference type="Gene3D" id="1.20.1250.20">
    <property type="entry name" value="MFS general substrate transporter like domains"/>
    <property type="match status" value="2"/>
</dbReference>
<evidence type="ECO:0000256" key="2">
    <source>
        <dbReference type="ARBA" id="ARBA00022692"/>
    </source>
</evidence>
<dbReference type="GO" id="GO:0016020">
    <property type="term" value="C:membrane"/>
    <property type="evidence" value="ECO:0007669"/>
    <property type="project" value="UniProtKB-SubCell"/>
</dbReference>
<dbReference type="InterPro" id="IPR011701">
    <property type="entry name" value="MFS"/>
</dbReference>